<dbReference type="RefSeq" id="WP_171088588.1">
    <property type="nucleotide sequence ID" value="NZ_JABAIV010000015.1"/>
</dbReference>
<sequence>MNSFPRRAMLRTTVLTAALVGAGSLLSTAPAMAAPAVGQAAPAFVAVDSKGKQHKLEDFKGKIVVLEWTNHECPYVKKHYGASNMQKLQQQAKDAGIVWLSVISSAPGEQGHVAGPRADELSASRQAAPAAVLLDPQGTIGKAYDARTTPHMYVIDAKGILRYAGGIDSIASTKVADLEKADPVFKTAMESVVKGVEVKQAVTRPYGCAVKYKS</sequence>
<evidence type="ECO:0000259" key="2">
    <source>
        <dbReference type="PROSITE" id="PS51352"/>
    </source>
</evidence>
<dbReference type="PROSITE" id="PS51318">
    <property type="entry name" value="TAT"/>
    <property type="match status" value="1"/>
</dbReference>
<keyword evidence="1" id="KW-0732">Signal</keyword>
<evidence type="ECO:0000313" key="4">
    <source>
        <dbReference type="Proteomes" id="UP000533905"/>
    </source>
</evidence>
<keyword evidence="4" id="KW-1185">Reference proteome</keyword>
<dbReference type="PANTHER" id="PTHR43640">
    <property type="entry name" value="OS07G0260300 PROTEIN"/>
    <property type="match status" value="1"/>
</dbReference>
<comment type="caution">
    <text evidence="3">The sequence shown here is derived from an EMBL/GenBank/DDBJ whole genome shotgun (WGS) entry which is preliminary data.</text>
</comment>
<dbReference type="Proteomes" id="UP000533905">
    <property type="component" value="Unassembled WGS sequence"/>
</dbReference>
<proteinExistence type="predicted"/>
<feature type="domain" description="Thioredoxin" evidence="2">
    <location>
        <begin position="35"/>
        <end position="190"/>
    </location>
</feature>
<dbReference type="EMBL" id="JABAIV010000015">
    <property type="protein sequence ID" value="NNG25803.1"/>
    <property type="molecule type" value="Genomic_DNA"/>
</dbReference>
<feature type="chain" id="PRO_5030686616" evidence="1">
    <location>
        <begin position="34"/>
        <end position="214"/>
    </location>
</feature>
<dbReference type="InterPro" id="IPR013766">
    <property type="entry name" value="Thioredoxin_domain"/>
</dbReference>
<protein>
    <submittedName>
        <fullName evidence="3">Redoxin domain-containing protein</fullName>
    </submittedName>
</protein>
<dbReference type="GO" id="GO:0016491">
    <property type="term" value="F:oxidoreductase activity"/>
    <property type="evidence" value="ECO:0007669"/>
    <property type="project" value="InterPro"/>
</dbReference>
<dbReference type="InterPro" id="IPR036249">
    <property type="entry name" value="Thioredoxin-like_sf"/>
</dbReference>
<dbReference type="Gene3D" id="3.40.30.10">
    <property type="entry name" value="Glutaredoxin"/>
    <property type="match status" value="1"/>
</dbReference>
<dbReference type="InterPro" id="IPR006311">
    <property type="entry name" value="TAT_signal"/>
</dbReference>
<evidence type="ECO:0000313" key="3">
    <source>
        <dbReference type="EMBL" id="NNG25803.1"/>
    </source>
</evidence>
<dbReference type="PANTHER" id="PTHR43640:SF1">
    <property type="entry name" value="THIOREDOXIN-DEPENDENT PEROXIREDOXIN"/>
    <property type="match status" value="1"/>
</dbReference>
<dbReference type="SUPFAM" id="SSF52833">
    <property type="entry name" value="Thioredoxin-like"/>
    <property type="match status" value="1"/>
</dbReference>
<gene>
    <name evidence="3" type="ORF">HGB41_22730</name>
</gene>
<organism evidence="3 4">
    <name type="scientific">Telluria aromaticivorans</name>
    <dbReference type="NCBI Taxonomy" id="2725995"/>
    <lineage>
        <taxon>Bacteria</taxon>
        <taxon>Pseudomonadati</taxon>
        <taxon>Pseudomonadota</taxon>
        <taxon>Betaproteobacteria</taxon>
        <taxon>Burkholderiales</taxon>
        <taxon>Oxalobacteraceae</taxon>
        <taxon>Telluria group</taxon>
        <taxon>Telluria</taxon>
    </lineage>
</organism>
<dbReference type="AlphaFoldDB" id="A0A7Y2K3Z8"/>
<dbReference type="InterPro" id="IPR000866">
    <property type="entry name" value="AhpC/TSA"/>
</dbReference>
<dbReference type="Pfam" id="PF00578">
    <property type="entry name" value="AhpC-TSA"/>
    <property type="match status" value="1"/>
</dbReference>
<dbReference type="PROSITE" id="PS51352">
    <property type="entry name" value="THIOREDOXIN_2"/>
    <property type="match status" value="1"/>
</dbReference>
<dbReference type="InterPro" id="IPR047262">
    <property type="entry name" value="PRX-like1"/>
</dbReference>
<dbReference type="GO" id="GO:0016209">
    <property type="term" value="F:antioxidant activity"/>
    <property type="evidence" value="ECO:0007669"/>
    <property type="project" value="InterPro"/>
</dbReference>
<evidence type="ECO:0000256" key="1">
    <source>
        <dbReference type="SAM" id="SignalP"/>
    </source>
</evidence>
<feature type="signal peptide" evidence="1">
    <location>
        <begin position="1"/>
        <end position="33"/>
    </location>
</feature>
<name>A0A7Y2K3Z8_9BURK</name>
<accession>A0A7Y2K3Z8</accession>
<reference evidence="3 4" key="1">
    <citation type="submission" date="2020-04" db="EMBL/GenBank/DDBJ databases">
        <title>Massilia sp. nov., a cold adapted bacteria isolated from Arctic soil.</title>
        <authorList>
            <person name="Son J."/>
            <person name="Ka J.-O."/>
        </authorList>
    </citation>
    <scope>NUCLEOTIDE SEQUENCE [LARGE SCALE GENOMIC DNA]</scope>
    <source>
        <strain evidence="3 4">ML15P13</strain>
    </source>
</reference>